<sequence>MKKSEDYSS</sequence>
<dbReference type="EC" id="2.3.1.28" evidence="1"/>
<keyword evidence="1" id="KW-0808">Transferase</keyword>
<evidence type="ECO:0000313" key="1">
    <source>
        <dbReference type="EMBL" id="AAA26614.1"/>
    </source>
</evidence>
<dbReference type="EMBL" id="M64281">
    <property type="protein sequence ID" value="AAA26614.1"/>
    <property type="molecule type" value="Genomic_DNA"/>
</dbReference>
<accession>Q6LDI6</accession>
<keyword evidence="1" id="KW-0012">Acyltransferase</keyword>
<proteinExistence type="predicted"/>
<reference evidence="1" key="1">
    <citation type="journal article" date="1991" name="J. Gen. Microbiol.">
        <title>Cloning and sequence analysis of a plasmid-encoded chloramphenicol acetyltransferase gene from Staphylococcus intermedius.</title>
        <authorList>
            <person name="Schwarz S."/>
            <person name="Spies U."/>
            <person name="Cardoso M."/>
        </authorList>
    </citation>
    <scope>NUCLEOTIDE SEQUENCE</scope>
</reference>
<protein>
    <submittedName>
        <fullName evidence="1">Chloramphenicol acetyltransferase</fullName>
        <ecNumber evidence="1">2.3.1.28</ecNumber>
    </submittedName>
</protein>
<name>Q6LDI6_STAIN</name>
<organism evidence="1">
    <name type="scientific">Staphylococcus intermedius</name>
    <dbReference type="NCBI Taxonomy" id="1285"/>
    <lineage>
        <taxon>Bacteria</taxon>
        <taxon>Bacillati</taxon>
        <taxon>Bacillota</taxon>
        <taxon>Bacilli</taxon>
        <taxon>Bacillales</taxon>
        <taxon>Staphylococcaceae</taxon>
        <taxon>Staphylococcus</taxon>
        <taxon>Staphylococcus intermedius group</taxon>
    </lineage>
</organism>
<dbReference type="GO" id="GO:0008811">
    <property type="term" value="F:chloramphenicol O-acetyltransferase activity"/>
    <property type="evidence" value="ECO:0007669"/>
    <property type="project" value="UniProtKB-EC"/>
</dbReference>